<feature type="compositionally biased region" description="Gly residues" evidence="1">
    <location>
        <begin position="95"/>
        <end position="107"/>
    </location>
</feature>
<dbReference type="EMBL" id="FQUL01000055">
    <property type="protein sequence ID" value="SHF00962.1"/>
    <property type="molecule type" value="Genomic_DNA"/>
</dbReference>
<sequence length="184" mass="18598">MKVAFPLTLAHPDLWHATPRFQQQQPTTATNEGHMYWSFESFRSKAASSMRCGSRRLAVVALLSVAALLLAACGSSSSSPTPTTSSTTAQHTPGRGNGSGSGGGAGSGLANGVTVTVKAVSGDQITVTTKVGRTKTVLVGSTTTITQNGTTTSLSAVKAGETVLVKGHLNSSGAIVATSLAIQP</sequence>
<feature type="region of interest" description="Disordered" evidence="1">
    <location>
        <begin position="75"/>
        <end position="107"/>
    </location>
</feature>
<keyword evidence="3" id="KW-1185">Reference proteome</keyword>
<dbReference type="Proteomes" id="UP000184295">
    <property type="component" value="Unassembled WGS sequence"/>
</dbReference>
<name>A0A1M4Y680_9ACTN</name>
<dbReference type="AlphaFoldDB" id="A0A1M4Y680"/>
<accession>A0A1M4Y680</accession>
<evidence type="ECO:0008006" key="4">
    <source>
        <dbReference type="Google" id="ProtNLM"/>
    </source>
</evidence>
<dbReference type="STRING" id="1121881.SAMN02745225_02245"/>
<protein>
    <recommendedName>
        <fullName evidence="4">DUF5666 domain-containing protein</fullName>
    </recommendedName>
</protein>
<reference evidence="3" key="1">
    <citation type="submission" date="2016-11" db="EMBL/GenBank/DDBJ databases">
        <authorList>
            <person name="Varghese N."/>
            <person name="Submissions S."/>
        </authorList>
    </citation>
    <scope>NUCLEOTIDE SEQUENCE [LARGE SCALE GENOMIC DNA]</scope>
    <source>
        <strain evidence="3">DSM 19514</strain>
    </source>
</reference>
<evidence type="ECO:0000256" key="1">
    <source>
        <dbReference type="SAM" id="MobiDB-lite"/>
    </source>
</evidence>
<evidence type="ECO:0000313" key="3">
    <source>
        <dbReference type="Proteomes" id="UP000184295"/>
    </source>
</evidence>
<feature type="compositionally biased region" description="Low complexity" evidence="1">
    <location>
        <begin position="75"/>
        <end position="89"/>
    </location>
</feature>
<organism evidence="2 3">
    <name type="scientific">Ferrithrix thermotolerans DSM 19514</name>
    <dbReference type="NCBI Taxonomy" id="1121881"/>
    <lineage>
        <taxon>Bacteria</taxon>
        <taxon>Bacillati</taxon>
        <taxon>Actinomycetota</taxon>
        <taxon>Acidimicrobiia</taxon>
        <taxon>Acidimicrobiales</taxon>
        <taxon>Acidimicrobiaceae</taxon>
        <taxon>Ferrithrix</taxon>
    </lineage>
</organism>
<gene>
    <name evidence="2" type="ORF">SAMN02745225_02245</name>
</gene>
<proteinExistence type="predicted"/>
<evidence type="ECO:0000313" key="2">
    <source>
        <dbReference type="EMBL" id="SHF00962.1"/>
    </source>
</evidence>